<evidence type="ECO:0000313" key="5">
    <source>
        <dbReference type="Proteomes" id="UP000191094"/>
    </source>
</evidence>
<dbReference type="GO" id="GO:0000160">
    <property type="term" value="P:phosphorelay signal transduction system"/>
    <property type="evidence" value="ECO:0007669"/>
    <property type="project" value="UniProtKB-KW"/>
</dbReference>
<protein>
    <recommendedName>
        <fullName evidence="3">HPt domain-containing protein</fullName>
    </recommendedName>
</protein>
<dbReference type="SUPFAM" id="SSF47226">
    <property type="entry name" value="Histidine-containing phosphotransfer domain, HPT domain"/>
    <property type="match status" value="1"/>
</dbReference>
<proteinExistence type="predicted"/>
<dbReference type="InterPro" id="IPR036641">
    <property type="entry name" value="HPT_dom_sf"/>
</dbReference>
<accession>A0A1T0CHC4</accession>
<dbReference type="InterPro" id="IPR008207">
    <property type="entry name" value="Sig_transdc_His_kin_Hpt_dom"/>
</dbReference>
<sequence>MTHIDDAQWQEMQDLLEDDFTTLISQFILDAKQKVQQIRTAHTQGDNTTGLQVAHSLKGASVNLGAQTLSQHCHTMQEICYAGMIADAHNVLSDIEQALNSVIQEIHQRLA</sequence>
<evidence type="ECO:0000313" key="4">
    <source>
        <dbReference type="EMBL" id="OOS21748.1"/>
    </source>
</evidence>
<dbReference type="STRING" id="90241.B0682_03740"/>
<comment type="caution">
    <text evidence="4">The sequence shown here is derived from an EMBL/GenBank/DDBJ whole genome shotgun (WGS) entry which is preliminary data.</text>
</comment>
<dbReference type="EMBL" id="MUYT01000004">
    <property type="protein sequence ID" value="OOS21748.1"/>
    <property type="molecule type" value="Genomic_DNA"/>
</dbReference>
<dbReference type="AlphaFoldDB" id="A0A1T0CHC4"/>
<dbReference type="Gene3D" id="1.20.120.160">
    <property type="entry name" value="HPT domain"/>
    <property type="match status" value="1"/>
</dbReference>
<keyword evidence="2" id="KW-0597">Phosphoprotein</keyword>
<dbReference type="Pfam" id="PF01627">
    <property type="entry name" value="Hpt"/>
    <property type="match status" value="1"/>
</dbReference>
<gene>
    <name evidence="4" type="ORF">B0682_03740</name>
</gene>
<organism evidence="4 5">
    <name type="scientific">Lwoffella lincolnii</name>
    <dbReference type="NCBI Taxonomy" id="90241"/>
    <lineage>
        <taxon>Bacteria</taxon>
        <taxon>Pseudomonadati</taxon>
        <taxon>Pseudomonadota</taxon>
        <taxon>Gammaproteobacteria</taxon>
        <taxon>Moraxellales</taxon>
        <taxon>Moraxellaceae</taxon>
        <taxon>Lwoffella</taxon>
    </lineage>
</organism>
<feature type="modified residue" description="Phosphohistidine" evidence="2">
    <location>
        <position position="55"/>
    </location>
</feature>
<keyword evidence="5" id="KW-1185">Reference proteome</keyword>
<dbReference type="SMART" id="SM00073">
    <property type="entry name" value="HPT"/>
    <property type="match status" value="1"/>
</dbReference>
<dbReference type="RefSeq" id="WP_078306729.1">
    <property type="nucleotide sequence ID" value="NZ_MUYT01000004.1"/>
</dbReference>
<feature type="domain" description="HPt" evidence="3">
    <location>
        <begin position="16"/>
        <end position="111"/>
    </location>
</feature>
<evidence type="ECO:0000256" key="2">
    <source>
        <dbReference type="PROSITE-ProRule" id="PRU00110"/>
    </source>
</evidence>
<keyword evidence="1" id="KW-0902">Two-component regulatory system</keyword>
<dbReference type="OrthoDB" id="9131849at2"/>
<reference evidence="4 5" key="1">
    <citation type="submission" date="2017-02" db="EMBL/GenBank/DDBJ databases">
        <title>Draft genome sequence of Moraxella lincolnii CCUG 9405T type strain.</title>
        <authorList>
            <person name="Salva-Serra F."/>
            <person name="Engstrom-Jakobsson H."/>
            <person name="Thorell K."/>
            <person name="Jaen-Luchoro D."/>
            <person name="Gonzales-Siles L."/>
            <person name="Karlsson R."/>
            <person name="Yazdan S."/>
            <person name="Boulund F."/>
            <person name="Johnning A."/>
            <person name="Engstrand L."/>
            <person name="Kristiansson E."/>
            <person name="Moore E."/>
        </authorList>
    </citation>
    <scope>NUCLEOTIDE SEQUENCE [LARGE SCALE GENOMIC DNA]</scope>
    <source>
        <strain evidence="4 5">CCUG 9405</strain>
    </source>
</reference>
<name>A0A1T0CHC4_9GAMM</name>
<dbReference type="PROSITE" id="PS50894">
    <property type="entry name" value="HPT"/>
    <property type="match status" value="1"/>
</dbReference>
<evidence type="ECO:0000259" key="3">
    <source>
        <dbReference type="PROSITE" id="PS50894"/>
    </source>
</evidence>
<dbReference type="Proteomes" id="UP000191094">
    <property type="component" value="Unassembled WGS sequence"/>
</dbReference>
<evidence type="ECO:0000256" key="1">
    <source>
        <dbReference type="ARBA" id="ARBA00023012"/>
    </source>
</evidence>
<dbReference type="GO" id="GO:0004672">
    <property type="term" value="F:protein kinase activity"/>
    <property type="evidence" value="ECO:0007669"/>
    <property type="project" value="UniProtKB-ARBA"/>
</dbReference>